<accession>A0ABR5J0P3</accession>
<feature type="compositionally biased region" description="Polar residues" evidence="2">
    <location>
        <begin position="1"/>
        <end position="10"/>
    </location>
</feature>
<name>A0ABR5J0P3_9ACTN</name>
<evidence type="ECO:0000256" key="1">
    <source>
        <dbReference type="ARBA" id="ARBA00023002"/>
    </source>
</evidence>
<gene>
    <name evidence="3" type="ORF">ADK38_27995</name>
</gene>
<dbReference type="Gene3D" id="3.40.605.10">
    <property type="entry name" value="Aldehyde Dehydrogenase, Chain A, domain 1"/>
    <property type="match status" value="1"/>
</dbReference>
<feature type="compositionally biased region" description="Basic and acidic residues" evidence="2">
    <location>
        <begin position="42"/>
        <end position="65"/>
    </location>
</feature>
<keyword evidence="1" id="KW-0560">Oxidoreductase</keyword>
<dbReference type="EMBL" id="LGUT01002504">
    <property type="protein sequence ID" value="KOG86980.1"/>
    <property type="molecule type" value="Genomic_DNA"/>
</dbReference>
<protein>
    <submittedName>
        <fullName evidence="3">Uncharacterized protein</fullName>
    </submittedName>
</protein>
<evidence type="ECO:0000313" key="4">
    <source>
        <dbReference type="Proteomes" id="UP000037020"/>
    </source>
</evidence>
<feature type="region of interest" description="Disordered" evidence="2">
    <location>
        <begin position="1"/>
        <end position="94"/>
    </location>
</feature>
<dbReference type="Proteomes" id="UP000037020">
    <property type="component" value="Unassembled WGS sequence"/>
</dbReference>
<dbReference type="InterPro" id="IPR016162">
    <property type="entry name" value="Ald_DH_N"/>
</dbReference>
<keyword evidence="4" id="KW-1185">Reference proteome</keyword>
<organism evidence="3 4">
    <name type="scientific">Streptomyces varsoviensis</name>
    <dbReference type="NCBI Taxonomy" id="67373"/>
    <lineage>
        <taxon>Bacteria</taxon>
        <taxon>Bacillati</taxon>
        <taxon>Actinomycetota</taxon>
        <taxon>Actinomycetes</taxon>
        <taxon>Kitasatosporales</taxon>
        <taxon>Streptomycetaceae</taxon>
        <taxon>Streptomyces</taxon>
    </lineage>
</organism>
<proteinExistence type="predicted"/>
<feature type="compositionally biased region" description="Basic and acidic residues" evidence="2">
    <location>
        <begin position="11"/>
        <end position="35"/>
    </location>
</feature>
<feature type="non-terminal residue" evidence="3">
    <location>
        <position position="115"/>
    </location>
</feature>
<dbReference type="InterPro" id="IPR016161">
    <property type="entry name" value="Ald_DH/histidinol_DH"/>
</dbReference>
<evidence type="ECO:0000313" key="3">
    <source>
        <dbReference type="EMBL" id="KOG86980.1"/>
    </source>
</evidence>
<sequence length="115" mass="12519">MPDSRTNNETGRADGHADERPDGRAEERLDNRAEARPNGPADGREVGREDGPAEEHEGWLRRAERWTPPTRHRVAGADEDGSGASFRVLSPRDGRELAVVADAGEREVDRAVAAA</sequence>
<reference evidence="3 4" key="1">
    <citation type="submission" date="2015-07" db="EMBL/GenBank/DDBJ databases">
        <authorList>
            <person name="Ju K.-S."/>
            <person name="Doroghazi J.R."/>
            <person name="Metcalf W.W."/>
        </authorList>
    </citation>
    <scope>NUCLEOTIDE SEQUENCE [LARGE SCALE GENOMIC DNA]</scope>
    <source>
        <strain evidence="3 4">NRRL B-3589</strain>
    </source>
</reference>
<dbReference type="SUPFAM" id="SSF53720">
    <property type="entry name" value="ALDH-like"/>
    <property type="match status" value="1"/>
</dbReference>
<comment type="caution">
    <text evidence="3">The sequence shown here is derived from an EMBL/GenBank/DDBJ whole genome shotgun (WGS) entry which is preliminary data.</text>
</comment>
<evidence type="ECO:0000256" key="2">
    <source>
        <dbReference type="SAM" id="MobiDB-lite"/>
    </source>
</evidence>